<evidence type="ECO:0000256" key="3">
    <source>
        <dbReference type="ARBA" id="ARBA00010031"/>
    </source>
</evidence>
<dbReference type="GO" id="GO:0098552">
    <property type="term" value="C:side of membrane"/>
    <property type="evidence" value="ECO:0007669"/>
    <property type="project" value="UniProtKB-KW"/>
</dbReference>
<feature type="chain" id="PRO_5025497209" description="CFEM domain-containing protein" evidence="9">
    <location>
        <begin position="18"/>
        <end position="173"/>
    </location>
</feature>
<evidence type="ECO:0000256" key="9">
    <source>
        <dbReference type="SAM" id="SignalP"/>
    </source>
</evidence>
<evidence type="ECO:0000256" key="5">
    <source>
        <dbReference type="ARBA" id="ARBA00022622"/>
    </source>
</evidence>
<keyword evidence="4" id="KW-0964">Secreted</keyword>
<evidence type="ECO:0000256" key="2">
    <source>
        <dbReference type="ARBA" id="ARBA00004613"/>
    </source>
</evidence>
<comment type="similarity">
    <text evidence="3">Belongs to the RBT5 family.</text>
</comment>
<dbReference type="OrthoDB" id="3932980at2759"/>
<dbReference type="EMBL" id="MU006221">
    <property type="protein sequence ID" value="KAF2829180.1"/>
    <property type="molecule type" value="Genomic_DNA"/>
</dbReference>
<comment type="subcellular location">
    <subcellularLocation>
        <location evidence="1">Membrane</location>
        <topology evidence="1">Lipid-anchor</topology>
        <topology evidence="1">GPI-anchor</topology>
    </subcellularLocation>
    <subcellularLocation>
        <location evidence="2">Secreted</location>
    </subcellularLocation>
</comment>
<accession>A0A6A7A7B8</accession>
<proteinExistence type="inferred from homology"/>
<evidence type="ECO:0000313" key="12">
    <source>
        <dbReference type="Proteomes" id="UP000799424"/>
    </source>
</evidence>
<evidence type="ECO:0000259" key="10">
    <source>
        <dbReference type="Pfam" id="PF05730"/>
    </source>
</evidence>
<organism evidence="11 12">
    <name type="scientific">Ophiobolus disseminans</name>
    <dbReference type="NCBI Taxonomy" id="1469910"/>
    <lineage>
        <taxon>Eukaryota</taxon>
        <taxon>Fungi</taxon>
        <taxon>Dikarya</taxon>
        <taxon>Ascomycota</taxon>
        <taxon>Pezizomycotina</taxon>
        <taxon>Dothideomycetes</taxon>
        <taxon>Pleosporomycetidae</taxon>
        <taxon>Pleosporales</taxon>
        <taxon>Pleosporineae</taxon>
        <taxon>Phaeosphaeriaceae</taxon>
        <taxon>Ophiobolus</taxon>
    </lineage>
</organism>
<sequence length="173" mass="18588">MRFSVPTVLSLAALSTAQYTYNLTQALTSGNFQKYQCLDNAKLSSWLPTCLHSCQAAANAADGCAPDDFACHCINYTVYSDLIEPCAFPAALGGNGTCTLAELGIARPVINNMCNFFNATLYADYRSCNQTLSKKKTYGILAHEETIVVGVPGGMGSGNGTYKRSTRRSVKLE</sequence>
<reference evidence="11" key="1">
    <citation type="journal article" date="2020" name="Stud. Mycol.">
        <title>101 Dothideomycetes genomes: a test case for predicting lifestyles and emergence of pathogens.</title>
        <authorList>
            <person name="Haridas S."/>
            <person name="Albert R."/>
            <person name="Binder M."/>
            <person name="Bloem J."/>
            <person name="Labutti K."/>
            <person name="Salamov A."/>
            <person name="Andreopoulos B."/>
            <person name="Baker S."/>
            <person name="Barry K."/>
            <person name="Bills G."/>
            <person name="Bluhm B."/>
            <person name="Cannon C."/>
            <person name="Castanera R."/>
            <person name="Culley D."/>
            <person name="Daum C."/>
            <person name="Ezra D."/>
            <person name="Gonzalez J."/>
            <person name="Henrissat B."/>
            <person name="Kuo A."/>
            <person name="Liang C."/>
            <person name="Lipzen A."/>
            <person name="Lutzoni F."/>
            <person name="Magnuson J."/>
            <person name="Mondo S."/>
            <person name="Nolan M."/>
            <person name="Ohm R."/>
            <person name="Pangilinan J."/>
            <person name="Park H.-J."/>
            <person name="Ramirez L."/>
            <person name="Alfaro M."/>
            <person name="Sun H."/>
            <person name="Tritt A."/>
            <person name="Yoshinaga Y."/>
            <person name="Zwiers L.-H."/>
            <person name="Turgeon B."/>
            <person name="Goodwin S."/>
            <person name="Spatafora J."/>
            <person name="Crous P."/>
            <person name="Grigoriev I."/>
        </authorList>
    </citation>
    <scope>NUCLEOTIDE SEQUENCE</scope>
    <source>
        <strain evidence="11">CBS 113818</strain>
    </source>
</reference>
<gene>
    <name evidence="11" type="ORF">CC86DRAFT_345707</name>
</gene>
<name>A0A6A7A7B8_9PLEO</name>
<keyword evidence="5" id="KW-0325">Glycoprotein</keyword>
<evidence type="ECO:0000256" key="1">
    <source>
        <dbReference type="ARBA" id="ARBA00004589"/>
    </source>
</evidence>
<keyword evidence="8" id="KW-0449">Lipoprotein</keyword>
<evidence type="ECO:0000256" key="6">
    <source>
        <dbReference type="ARBA" id="ARBA00022729"/>
    </source>
</evidence>
<keyword evidence="7" id="KW-1015">Disulfide bond</keyword>
<dbReference type="GO" id="GO:0005576">
    <property type="term" value="C:extracellular region"/>
    <property type="evidence" value="ECO:0007669"/>
    <property type="project" value="UniProtKB-SubCell"/>
</dbReference>
<protein>
    <recommendedName>
        <fullName evidence="10">CFEM domain-containing protein</fullName>
    </recommendedName>
</protein>
<keyword evidence="5" id="KW-0336">GPI-anchor</keyword>
<keyword evidence="6 9" id="KW-0732">Signal</keyword>
<evidence type="ECO:0000256" key="4">
    <source>
        <dbReference type="ARBA" id="ARBA00022525"/>
    </source>
</evidence>
<feature type="domain" description="CFEM" evidence="10">
    <location>
        <begin position="46"/>
        <end position="114"/>
    </location>
</feature>
<dbReference type="AlphaFoldDB" id="A0A6A7A7B8"/>
<evidence type="ECO:0000256" key="7">
    <source>
        <dbReference type="ARBA" id="ARBA00023157"/>
    </source>
</evidence>
<keyword evidence="5" id="KW-0472">Membrane</keyword>
<evidence type="ECO:0000313" key="11">
    <source>
        <dbReference type="EMBL" id="KAF2829180.1"/>
    </source>
</evidence>
<dbReference type="Pfam" id="PF05730">
    <property type="entry name" value="CFEM"/>
    <property type="match status" value="1"/>
</dbReference>
<feature type="signal peptide" evidence="9">
    <location>
        <begin position="1"/>
        <end position="17"/>
    </location>
</feature>
<dbReference type="Proteomes" id="UP000799424">
    <property type="component" value="Unassembled WGS sequence"/>
</dbReference>
<keyword evidence="12" id="KW-1185">Reference proteome</keyword>
<dbReference type="InterPro" id="IPR008427">
    <property type="entry name" value="Extracellular_membr_CFEM_dom"/>
</dbReference>
<evidence type="ECO:0000256" key="8">
    <source>
        <dbReference type="ARBA" id="ARBA00023288"/>
    </source>
</evidence>